<dbReference type="PANTHER" id="PTHR32481:SF21">
    <property type="entry name" value="AMINOPEPTIDASE YSDC-RELATED"/>
    <property type="match status" value="1"/>
</dbReference>
<comment type="cofactor">
    <cofactor evidence="8">
        <name>a divalent metal cation</name>
        <dbReference type="ChEBI" id="CHEBI:60240"/>
    </cofactor>
    <text evidence="8">Binds 2 divalent metal cations per subunit.</text>
</comment>
<dbReference type="GO" id="GO:0046872">
    <property type="term" value="F:metal ion binding"/>
    <property type="evidence" value="ECO:0007669"/>
    <property type="project" value="UniProtKB-UniRule"/>
</dbReference>
<keyword evidence="5" id="KW-0378">Hydrolase</keyword>
<dbReference type="Gene3D" id="2.40.30.40">
    <property type="entry name" value="Peptidase M42, domain 2"/>
    <property type="match status" value="1"/>
</dbReference>
<feature type="binding site" evidence="8">
    <location>
        <position position="208"/>
    </location>
    <ligand>
        <name>Zn(2+)</name>
        <dbReference type="ChEBI" id="CHEBI:29105"/>
        <label>2</label>
    </ligand>
</feature>
<accession>A0A7U9XXH8</accession>
<keyword evidence="4 8" id="KW-0479">Metal-binding</keyword>
<protein>
    <submittedName>
        <fullName evidence="9">Putative aminopeptidase YsdC</fullName>
    </submittedName>
</protein>
<keyword evidence="2 9" id="KW-0031">Aminopeptidase</keyword>
<proteinExistence type="inferred from homology"/>
<organism evidence="9 10">
    <name type="scientific">Mariniplasma anaerobium</name>
    <dbReference type="NCBI Taxonomy" id="2735436"/>
    <lineage>
        <taxon>Bacteria</taxon>
        <taxon>Bacillati</taxon>
        <taxon>Mycoplasmatota</taxon>
        <taxon>Mollicutes</taxon>
        <taxon>Acholeplasmatales</taxon>
        <taxon>Acholeplasmataceae</taxon>
        <taxon>Mariniplasma</taxon>
    </lineage>
</organism>
<evidence type="ECO:0000256" key="7">
    <source>
        <dbReference type="PIRSR" id="PIRSR001123-1"/>
    </source>
</evidence>
<evidence type="ECO:0000313" key="9">
    <source>
        <dbReference type="EMBL" id="BCR36027.1"/>
    </source>
</evidence>
<dbReference type="AlphaFoldDB" id="A0A7U9XXH8"/>
<dbReference type="Pfam" id="PF05343">
    <property type="entry name" value="Peptidase_M42"/>
    <property type="match status" value="1"/>
</dbReference>
<keyword evidence="10" id="KW-1185">Reference proteome</keyword>
<evidence type="ECO:0000256" key="3">
    <source>
        <dbReference type="ARBA" id="ARBA00022670"/>
    </source>
</evidence>
<dbReference type="Proteomes" id="UP000620133">
    <property type="component" value="Chromosome"/>
</dbReference>
<feature type="binding site" evidence="8">
    <location>
        <position position="63"/>
    </location>
    <ligand>
        <name>Zn(2+)</name>
        <dbReference type="ChEBI" id="CHEBI:29105"/>
        <label>1</label>
    </ligand>
</feature>
<evidence type="ECO:0000256" key="2">
    <source>
        <dbReference type="ARBA" id="ARBA00022438"/>
    </source>
</evidence>
<dbReference type="Gene3D" id="3.40.630.10">
    <property type="entry name" value="Zn peptidases"/>
    <property type="match status" value="1"/>
</dbReference>
<dbReference type="RefSeq" id="WP_176240081.1">
    <property type="nucleotide sequence ID" value="NZ_AP024412.1"/>
</dbReference>
<dbReference type="GO" id="GO:0006508">
    <property type="term" value="P:proteolysis"/>
    <property type="evidence" value="ECO:0007669"/>
    <property type="project" value="UniProtKB-KW"/>
</dbReference>
<dbReference type="PANTHER" id="PTHR32481">
    <property type="entry name" value="AMINOPEPTIDASE"/>
    <property type="match status" value="1"/>
</dbReference>
<evidence type="ECO:0000313" key="10">
    <source>
        <dbReference type="Proteomes" id="UP000620133"/>
    </source>
</evidence>
<dbReference type="InterPro" id="IPR023367">
    <property type="entry name" value="Peptidase_M42_dom2"/>
</dbReference>
<feature type="binding site" evidence="8">
    <location>
        <position position="177"/>
    </location>
    <ligand>
        <name>Zn(2+)</name>
        <dbReference type="ChEBI" id="CHEBI:29105"/>
        <label>2</label>
    </ligand>
</feature>
<dbReference type="EMBL" id="AP024412">
    <property type="protein sequence ID" value="BCR36027.1"/>
    <property type="molecule type" value="Genomic_DNA"/>
</dbReference>
<evidence type="ECO:0000256" key="1">
    <source>
        <dbReference type="ARBA" id="ARBA00006272"/>
    </source>
</evidence>
<dbReference type="InterPro" id="IPR051464">
    <property type="entry name" value="Peptidase_M42_aminopept"/>
</dbReference>
<dbReference type="KEGG" id="manr:MPAN_009200"/>
<comment type="similarity">
    <text evidence="1 6">Belongs to the peptidase M42 family.</text>
</comment>
<feature type="binding site" evidence="8">
    <location>
        <position position="316"/>
    </location>
    <ligand>
        <name>Zn(2+)</name>
        <dbReference type="ChEBI" id="CHEBI:29105"/>
        <label>2</label>
    </ligand>
</feature>
<evidence type="ECO:0000256" key="5">
    <source>
        <dbReference type="ARBA" id="ARBA00022801"/>
    </source>
</evidence>
<feature type="binding site" evidence="8">
    <location>
        <position position="177"/>
    </location>
    <ligand>
        <name>Zn(2+)</name>
        <dbReference type="ChEBI" id="CHEBI:29105"/>
        <label>1</label>
    </ligand>
</feature>
<gene>
    <name evidence="9" type="primary">ysdC</name>
    <name evidence="9" type="ORF">MPAN_009200</name>
</gene>
<feature type="active site" description="Proton acceptor" evidence="7">
    <location>
        <position position="207"/>
    </location>
</feature>
<feature type="binding site" evidence="8">
    <location>
        <position position="230"/>
    </location>
    <ligand>
        <name>Zn(2+)</name>
        <dbReference type="ChEBI" id="CHEBI:29105"/>
        <label>1</label>
    </ligand>
</feature>
<sequence length="352" mass="38857">MNKTYEALKTISLLPGVPGHEKQVRNYIKNEIKDYADEMIVDNLGSLIAIKKHDGPNVMIAGHMDEIGLLVTQITNDGFVKFQTLGGWFSQVMLAQVWDIHTPKGILTAVTGVKPPHIMPLEKRKEAISIDSMYLDIGVSSKQEALDIGVLPGQMITPHSEFKVLGSQKHLLSKAWDNRIGSAVVMEVLKRLDQSPNNLYATFTVQEEVGLRGAKTSSYVVHPEIAIAIDSGLANDVPDGDKVEQSLGKGPQILLYDSGLIPNQNLRKFVVDIAKEENIPYQEAFIVGGRTDAGHMHLAHDGALGLSICIPTRYLHSHTSIIHYDDYENTVKLVLAVVKKLDRKTVDQLLND</sequence>
<name>A0A7U9XXH8_9MOLU</name>
<dbReference type="CDD" id="cd05656">
    <property type="entry name" value="M42_Frv"/>
    <property type="match status" value="1"/>
</dbReference>
<reference evidence="9" key="1">
    <citation type="submission" date="2021-01" db="EMBL/GenBank/DDBJ databases">
        <title>Draft genome sequence of Acholeplasmataceae bacterium strain Mahy22.</title>
        <authorList>
            <person name="Watanabe M."/>
            <person name="Kojima H."/>
            <person name="Fukui M."/>
        </authorList>
    </citation>
    <scope>NUCLEOTIDE SEQUENCE</scope>
    <source>
        <strain evidence="9">Mahy22</strain>
    </source>
</reference>
<keyword evidence="3" id="KW-0645">Protease</keyword>
<evidence type="ECO:0000256" key="8">
    <source>
        <dbReference type="PIRSR" id="PIRSR001123-2"/>
    </source>
</evidence>
<evidence type="ECO:0000256" key="6">
    <source>
        <dbReference type="PIRNR" id="PIRNR001123"/>
    </source>
</evidence>
<dbReference type="GO" id="GO:0004177">
    <property type="term" value="F:aminopeptidase activity"/>
    <property type="evidence" value="ECO:0007669"/>
    <property type="project" value="UniProtKB-UniRule"/>
</dbReference>
<dbReference type="SUPFAM" id="SSF53187">
    <property type="entry name" value="Zn-dependent exopeptidases"/>
    <property type="match status" value="1"/>
</dbReference>
<evidence type="ECO:0000256" key="4">
    <source>
        <dbReference type="ARBA" id="ARBA00022723"/>
    </source>
</evidence>
<dbReference type="SUPFAM" id="SSF101821">
    <property type="entry name" value="Aminopeptidase/glucanase lid domain"/>
    <property type="match status" value="1"/>
</dbReference>
<dbReference type="InterPro" id="IPR008007">
    <property type="entry name" value="Peptidase_M42"/>
</dbReference>
<dbReference type="PIRSF" id="PIRSF001123">
    <property type="entry name" value="PepA_GA"/>
    <property type="match status" value="1"/>
</dbReference>